<evidence type="ECO:0000313" key="2">
    <source>
        <dbReference type="Proteomes" id="UP000675409"/>
    </source>
</evidence>
<proteinExistence type="predicted"/>
<dbReference type="RefSeq" id="WP_201847348.1">
    <property type="nucleotide sequence ID" value="NZ_JABBYC010000018.1"/>
</dbReference>
<reference evidence="1 2" key="1">
    <citation type="journal article" date="2021" name="Arch. Microbiol.">
        <title>Myceligenerans indicum sp. nov., an actinobacterium isolated from mangrove sediment of Sundarbans, India.</title>
        <authorList>
            <person name="Asha K."/>
            <person name="Bhadury P."/>
        </authorList>
    </citation>
    <scope>NUCLEOTIDE SEQUENCE [LARGE SCALE GENOMIC DNA]</scope>
    <source>
        <strain evidence="1 2">I2</strain>
    </source>
</reference>
<dbReference type="Proteomes" id="UP000675409">
    <property type="component" value="Unassembled WGS sequence"/>
</dbReference>
<organism evidence="1 2">
    <name type="scientific">Myceligenerans indicum</name>
    <dbReference type="NCBI Taxonomy" id="2593663"/>
    <lineage>
        <taxon>Bacteria</taxon>
        <taxon>Bacillati</taxon>
        <taxon>Actinomycetota</taxon>
        <taxon>Actinomycetes</taxon>
        <taxon>Micrococcales</taxon>
        <taxon>Promicromonosporaceae</taxon>
        <taxon>Myceligenerans</taxon>
    </lineage>
</organism>
<name>A0ABS1LM96_9MICO</name>
<gene>
    <name evidence="1" type="ORF">HGK34_11565</name>
</gene>
<dbReference type="EMBL" id="JABBYC010000018">
    <property type="protein sequence ID" value="MBL0886908.1"/>
    <property type="molecule type" value="Genomic_DNA"/>
</dbReference>
<sequence>METQEILDTDLEQASKSVRERFWLLLEGPEDGDLATVSATRTAGATALPRWHVPDEAGTAALKEFVASDSRVFVLCGPAGTGKSTLVQSTIASLAGTADVQMHPGAEASATDLAAAVLRYGSVPVG</sequence>
<dbReference type="SUPFAM" id="SSF52540">
    <property type="entry name" value="P-loop containing nucleoside triphosphate hydrolases"/>
    <property type="match status" value="1"/>
</dbReference>
<accession>A0ABS1LM96</accession>
<dbReference type="Gene3D" id="3.40.50.300">
    <property type="entry name" value="P-loop containing nucleotide triphosphate hydrolases"/>
    <property type="match status" value="1"/>
</dbReference>
<protein>
    <recommendedName>
        <fullName evidence="3">AAA family ATPase</fullName>
    </recommendedName>
</protein>
<comment type="caution">
    <text evidence="1">The sequence shown here is derived from an EMBL/GenBank/DDBJ whole genome shotgun (WGS) entry which is preliminary data.</text>
</comment>
<dbReference type="InterPro" id="IPR027417">
    <property type="entry name" value="P-loop_NTPase"/>
</dbReference>
<evidence type="ECO:0000313" key="1">
    <source>
        <dbReference type="EMBL" id="MBL0886908.1"/>
    </source>
</evidence>
<keyword evidence="2" id="KW-1185">Reference proteome</keyword>
<evidence type="ECO:0008006" key="3">
    <source>
        <dbReference type="Google" id="ProtNLM"/>
    </source>
</evidence>